<keyword evidence="1" id="KW-1188">Viral release from host cell</keyword>
<dbReference type="EMBL" id="QOUI01000012">
    <property type="protein sequence ID" value="RCK68277.1"/>
    <property type="molecule type" value="Genomic_DNA"/>
</dbReference>
<comment type="caution">
    <text evidence="4">The sequence shown here is derived from an EMBL/GenBank/DDBJ whole genome shotgun (WGS) entry which is preliminary data.</text>
</comment>
<dbReference type="Pfam" id="PF03237">
    <property type="entry name" value="Terminase_6N"/>
    <property type="match status" value="1"/>
</dbReference>
<accession>A0A367YRB0</accession>
<dbReference type="Pfam" id="PF17289">
    <property type="entry name" value="Terminase_6C"/>
    <property type="match status" value="1"/>
</dbReference>
<feature type="region of interest" description="Disordered" evidence="2">
    <location>
        <begin position="1"/>
        <end position="52"/>
    </location>
</feature>
<dbReference type="NCBIfam" id="TIGR01630">
    <property type="entry name" value="psiM2_ORF9"/>
    <property type="match status" value="1"/>
</dbReference>
<dbReference type="Gene3D" id="3.30.420.240">
    <property type="match status" value="1"/>
</dbReference>
<feature type="compositionally biased region" description="Basic and acidic residues" evidence="2">
    <location>
        <begin position="1"/>
        <end position="20"/>
    </location>
</feature>
<dbReference type="InterPro" id="IPR035421">
    <property type="entry name" value="Terminase_6C"/>
</dbReference>
<gene>
    <name evidence="4" type="ORF">DT076_16655</name>
</gene>
<dbReference type="Proteomes" id="UP000252770">
    <property type="component" value="Unassembled WGS sequence"/>
</dbReference>
<proteinExistence type="predicted"/>
<keyword evidence="5" id="KW-1185">Reference proteome</keyword>
<sequence length="556" mass="61540">MDRSLRSPERLRVRPRRDPTDELDEQGPAAEAGEGRGGLTHGRTLEEGSPVTATAPSVWEFAARTFEQPARRWDTPGDLARHLDPRTVQTPALDLIDTELVRLLDVPDGRLIISMPPQEGKSTRVAKDFPTWVLTQHPDTRIVTASYAQGLANRNGRTIRNNLTAHPELGLKIAADNGAVSEWQVDGQEGGVLSVGVGAGLTGRPADLLIIDDPIKDRREADSETFRENAWNWWTDVASTRLAPGAPVVLILTRWHEDDLAGKLLAAEDGHLWRVVNIPAQADHDPAKGETDPLGREPGEFMISARRDKKGRPRDEKAWEKIRIRSGARTWASLYQGRPSAAEGDMLKRHWWQEYSTPMWLEREDGARICPDPGVELIISADLAFKDTASSDYVAIQVWLRRGADAYLLDQTHARLDFVATCRALRETAARWPQALLKLVEDKANGPAVIAALGRTVPGIVPVEPEGGKVARVAAVSPVIEARNVWLPSPELAPWVGEFIEEAAAFPNGRHDDQVDAMSQALYRLLVKPLLDDDDSLHVPDEYELHDAVGYSISEW</sequence>
<evidence type="ECO:0000256" key="1">
    <source>
        <dbReference type="ARBA" id="ARBA00022612"/>
    </source>
</evidence>
<dbReference type="AlphaFoldDB" id="A0A367YRB0"/>
<feature type="domain" description="Terminase large subunit gp17-like C-terminal" evidence="3">
    <location>
        <begin position="380"/>
        <end position="523"/>
    </location>
</feature>
<protein>
    <submittedName>
        <fullName evidence="4">Terminase</fullName>
    </submittedName>
</protein>
<dbReference type="InterPro" id="IPR006517">
    <property type="entry name" value="Phage_terminase_lsu-like_C"/>
</dbReference>
<organism evidence="4 5">
    <name type="scientific">Desertihabitans brevis</name>
    <dbReference type="NCBI Taxonomy" id="2268447"/>
    <lineage>
        <taxon>Bacteria</taxon>
        <taxon>Bacillati</taxon>
        <taxon>Actinomycetota</taxon>
        <taxon>Actinomycetes</taxon>
        <taxon>Propionibacteriales</taxon>
        <taxon>Propionibacteriaceae</taxon>
        <taxon>Desertihabitans</taxon>
    </lineage>
</organism>
<evidence type="ECO:0000256" key="2">
    <source>
        <dbReference type="SAM" id="MobiDB-lite"/>
    </source>
</evidence>
<reference evidence="4 5" key="1">
    <citation type="submission" date="2018-07" db="EMBL/GenBank/DDBJ databases">
        <title>Desertimonas flava gen. nov. sp. nov.</title>
        <authorList>
            <person name="Liu S."/>
        </authorList>
    </citation>
    <scope>NUCLEOTIDE SEQUENCE [LARGE SCALE GENOMIC DNA]</scope>
    <source>
        <strain evidence="4 5">16Sb5-5</strain>
    </source>
</reference>
<evidence type="ECO:0000313" key="4">
    <source>
        <dbReference type="EMBL" id="RCK68277.1"/>
    </source>
</evidence>
<name>A0A367YRB0_9ACTN</name>
<evidence type="ECO:0000259" key="3">
    <source>
        <dbReference type="Pfam" id="PF17289"/>
    </source>
</evidence>
<evidence type="ECO:0000313" key="5">
    <source>
        <dbReference type="Proteomes" id="UP000252770"/>
    </source>
</evidence>